<organism evidence="2 3">
    <name type="scientific">Felis catus</name>
    <name type="common">Cat</name>
    <name type="synonym">Felis silvestris catus</name>
    <dbReference type="NCBI Taxonomy" id="9685"/>
    <lineage>
        <taxon>Eukaryota</taxon>
        <taxon>Metazoa</taxon>
        <taxon>Chordata</taxon>
        <taxon>Craniata</taxon>
        <taxon>Vertebrata</taxon>
        <taxon>Euteleostomi</taxon>
        <taxon>Mammalia</taxon>
        <taxon>Eutheria</taxon>
        <taxon>Laurasiatheria</taxon>
        <taxon>Carnivora</taxon>
        <taxon>Feliformia</taxon>
        <taxon>Felidae</taxon>
        <taxon>Felinae</taxon>
        <taxon>Felis</taxon>
    </lineage>
</organism>
<dbReference type="Ensembl" id="ENSFCTT00005001138.1">
    <property type="protein sequence ID" value="ENSFCTP00005000487.1"/>
    <property type="gene ID" value="ENSFCTG00005000447.1"/>
</dbReference>
<sequence>MSPTAEEPNSGISDSARKLRNLHPVFQSGCTSLHSHQQCKRVPLPLHPRQHLLFLVLLTLAILTGVRWYLIVVLICISLMMSDVEHLFMCL</sequence>
<evidence type="ECO:0000313" key="2">
    <source>
        <dbReference type="Ensembl" id="ENSFCTP00005000487.1"/>
    </source>
</evidence>
<name>A0ABI7VR91_FELCA</name>
<keyword evidence="3" id="KW-1185">Reference proteome</keyword>
<dbReference type="Proteomes" id="UP000823872">
    <property type="component" value="Chromosome A1"/>
</dbReference>
<accession>A0ABI7VR91</accession>
<evidence type="ECO:0000313" key="3">
    <source>
        <dbReference type="Proteomes" id="UP000823872"/>
    </source>
</evidence>
<feature type="transmembrane region" description="Helical" evidence="1">
    <location>
        <begin position="52"/>
        <end position="79"/>
    </location>
</feature>
<proteinExistence type="predicted"/>
<keyword evidence="1" id="KW-1133">Transmembrane helix</keyword>
<keyword evidence="1" id="KW-0472">Membrane</keyword>
<protein>
    <submittedName>
        <fullName evidence="2">Uncharacterized protein</fullName>
    </submittedName>
</protein>
<reference evidence="2" key="2">
    <citation type="submission" date="2025-08" db="UniProtKB">
        <authorList>
            <consortium name="Ensembl"/>
        </authorList>
    </citation>
    <scope>IDENTIFICATION</scope>
    <source>
        <strain evidence="2">breed Abyssinian</strain>
    </source>
</reference>
<reference evidence="2 3" key="1">
    <citation type="submission" date="2021-02" db="EMBL/GenBank/DDBJ databases">
        <title>Safari Cat Assemblies.</title>
        <authorList>
            <person name="Bredemeyer K.R."/>
            <person name="Murphy W.J."/>
        </authorList>
    </citation>
    <scope>NUCLEOTIDE SEQUENCE [LARGE SCALE GENOMIC DNA]</scope>
</reference>
<reference evidence="2" key="3">
    <citation type="submission" date="2025-09" db="UniProtKB">
        <authorList>
            <consortium name="Ensembl"/>
        </authorList>
    </citation>
    <scope>IDENTIFICATION</scope>
    <source>
        <strain evidence="2">breed Abyssinian</strain>
    </source>
</reference>
<keyword evidence="1" id="KW-0812">Transmembrane</keyword>
<evidence type="ECO:0000256" key="1">
    <source>
        <dbReference type="SAM" id="Phobius"/>
    </source>
</evidence>